<feature type="transmembrane region" description="Helical" evidence="1">
    <location>
        <begin position="306"/>
        <end position="331"/>
    </location>
</feature>
<keyword evidence="1" id="KW-0812">Transmembrane</keyword>
<feature type="transmembrane region" description="Helical" evidence="1">
    <location>
        <begin position="343"/>
        <end position="360"/>
    </location>
</feature>
<protein>
    <recommendedName>
        <fullName evidence="5">HupE/UreJ family protein</fullName>
    </recommendedName>
</protein>
<name>A0A2G8T399_9BURK</name>
<evidence type="ECO:0008006" key="5">
    <source>
        <dbReference type="Google" id="ProtNLM"/>
    </source>
</evidence>
<dbReference type="OrthoDB" id="9808870at2"/>
<keyword evidence="2" id="KW-0732">Signal</keyword>
<dbReference type="Proteomes" id="UP000228593">
    <property type="component" value="Unassembled WGS sequence"/>
</dbReference>
<dbReference type="InterPro" id="IPR032809">
    <property type="entry name" value="Put_HupE_UreJ"/>
</dbReference>
<organism evidence="3 4">
    <name type="scientific">Massilia psychrophila</name>
    <dbReference type="NCBI Taxonomy" id="1603353"/>
    <lineage>
        <taxon>Bacteria</taxon>
        <taxon>Pseudomonadati</taxon>
        <taxon>Pseudomonadota</taxon>
        <taxon>Betaproteobacteria</taxon>
        <taxon>Burkholderiales</taxon>
        <taxon>Oxalobacteraceae</taxon>
        <taxon>Telluria group</taxon>
        <taxon>Massilia</taxon>
    </lineage>
</organism>
<sequence>MMRALLSVLLMLALAPAQAHKPSDSYLTLSVKDQQVKGQWDIALRDLDYALGLDQNGDGALTWDEVRAQHQVIATYALERLALSAGPGACPIVAGEQLIDQHTDGAYTVLRFTAACAAAIDALTINYRLFADIDPQHKGLVRLDHDGQSSSAIFDPQQARQSLSLASPSRWAQFRDYVRHGVWHIWIGFDHILFLLSLLLPAVLMPAAARQSQTIKAAFIDVLKVVTAFTLAHSLTLSLASLHVLSLPSRWVESAIAASVVLAALNNLWPLFRGRRPVVAFLFGLIHGFGFAGVLADLGLPQSTLLLSLLGFNVGVEIGQLAIVGAFLPIAFALRKTWLYRQLLTTGSALIMLIAAVWLVERAFDLRILTA</sequence>
<feature type="signal peptide" evidence="2">
    <location>
        <begin position="1"/>
        <end position="19"/>
    </location>
</feature>
<feature type="transmembrane region" description="Helical" evidence="1">
    <location>
        <begin position="183"/>
        <end position="204"/>
    </location>
</feature>
<dbReference type="EMBL" id="PDOB01000008">
    <property type="protein sequence ID" value="PIL40484.1"/>
    <property type="molecule type" value="Genomic_DNA"/>
</dbReference>
<evidence type="ECO:0000313" key="3">
    <source>
        <dbReference type="EMBL" id="PIL40484.1"/>
    </source>
</evidence>
<feature type="transmembrane region" description="Helical" evidence="1">
    <location>
        <begin position="225"/>
        <end position="245"/>
    </location>
</feature>
<feature type="transmembrane region" description="Helical" evidence="1">
    <location>
        <begin position="251"/>
        <end position="272"/>
    </location>
</feature>
<comment type="caution">
    <text evidence="3">The sequence shown here is derived from an EMBL/GenBank/DDBJ whole genome shotgun (WGS) entry which is preliminary data.</text>
</comment>
<dbReference type="AlphaFoldDB" id="A0A2G8T399"/>
<evidence type="ECO:0000256" key="1">
    <source>
        <dbReference type="SAM" id="Phobius"/>
    </source>
</evidence>
<dbReference type="InterPro" id="IPR018247">
    <property type="entry name" value="EF_Hand_1_Ca_BS"/>
</dbReference>
<accession>A0A2G8T399</accession>
<keyword evidence="1" id="KW-0472">Membrane</keyword>
<keyword evidence="4" id="KW-1185">Reference proteome</keyword>
<dbReference type="RefSeq" id="WP_099915363.1">
    <property type="nucleotide sequence ID" value="NZ_BMHS01000026.1"/>
</dbReference>
<dbReference type="Pfam" id="PF13795">
    <property type="entry name" value="HupE_UreJ_2"/>
    <property type="match status" value="1"/>
</dbReference>
<evidence type="ECO:0000313" key="4">
    <source>
        <dbReference type="Proteomes" id="UP000228593"/>
    </source>
</evidence>
<evidence type="ECO:0000256" key="2">
    <source>
        <dbReference type="SAM" id="SignalP"/>
    </source>
</evidence>
<feature type="chain" id="PRO_5013788971" description="HupE/UreJ family protein" evidence="2">
    <location>
        <begin position="20"/>
        <end position="371"/>
    </location>
</feature>
<gene>
    <name evidence="3" type="ORF">CR103_07460</name>
</gene>
<feature type="transmembrane region" description="Helical" evidence="1">
    <location>
        <begin position="279"/>
        <end position="300"/>
    </location>
</feature>
<reference evidence="3 4" key="1">
    <citation type="submission" date="2017-10" db="EMBL/GenBank/DDBJ databases">
        <title>Massilia psychrophilum sp. nov., a novel purple-pigmented bacterium isolated from Tianshan glacier, Xinjiang Municipality, China.</title>
        <authorList>
            <person name="Wang H."/>
        </authorList>
    </citation>
    <scope>NUCLEOTIDE SEQUENCE [LARGE SCALE GENOMIC DNA]</scope>
    <source>
        <strain evidence="3 4">JCM 30813</strain>
    </source>
</reference>
<dbReference type="PROSITE" id="PS00018">
    <property type="entry name" value="EF_HAND_1"/>
    <property type="match status" value="1"/>
</dbReference>
<proteinExistence type="predicted"/>
<keyword evidence="1" id="KW-1133">Transmembrane helix</keyword>